<gene>
    <name evidence="2" type="ORF">AC244_29180</name>
</gene>
<organism evidence="2 3">
    <name type="scientific">Ensifer adhaerens</name>
    <name type="common">Sinorhizobium morelense</name>
    <dbReference type="NCBI Taxonomy" id="106592"/>
    <lineage>
        <taxon>Bacteria</taxon>
        <taxon>Pseudomonadati</taxon>
        <taxon>Pseudomonadota</taxon>
        <taxon>Alphaproteobacteria</taxon>
        <taxon>Hyphomicrobiales</taxon>
        <taxon>Rhizobiaceae</taxon>
        <taxon>Sinorhizobium/Ensifer group</taxon>
        <taxon>Ensifer</taxon>
    </lineage>
</organism>
<dbReference type="AlphaFoldDB" id="A0A0L8BHE0"/>
<dbReference type="OrthoDB" id="5657124at2"/>
<evidence type="ECO:0000256" key="1">
    <source>
        <dbReference type="SAM" id="Phobius"/>
    </source>
</evidence>
<feature type="transmembrane region" description="Helical" evidence="1">
    <location>
        <begin position="7"/>
        <end position="26"/>
    </location>
</feature>
<accession>A0A0L8BHE0</accession>
<dbReference type="RefSeq" id="WP_053252303.1">
    <property type="nucleotide sequence ID" value="NZ_LGAP01000031.1"/>
</dbReference>
<protein>
    <submittedName>
        <fullName evidence="2">Uncharacterized protein</fullName>
    </submittedName>
</protein>
<dbReference type="Proteomes" id="UP000037425">
    <property type="component" value="Unassembled WGS sequence"/>
</dbReference>
<evidence type="ECO:0000313" key="3">
    <source>
        <dbReference type="Proteomes" id="UP000037425"/>
    </source>
</evidence>
<name>A0A0L8BHE0_ENSAD</name>
<dbReference type="EMBL" id="LGAP01000031">
    <property type="protein sequence ID" value="KOF13970.1"/>
    <property type="molecule type" value="Genomic_DNA"/>
</dbReference>
<keyword evidence="1" id="KW-0472">Membrane</keyword>
<reference evidence="3" key="1">
    <citation type="submission" date="2015-07" db="EMBL/GenBank/DDBJ databases">
        <title>Whole genome sequence of an Ensifer adhaerens strain isolated from a cave pool in the Wind Cave National Park.</title>
        <authorList>
            <person name="Eng W.W.H."/>
            <person name="Gan H.M."/>
            <person name="Barton H.A."/>
            <person name="Savka M.A."/>
        </authorList>
    </citation>
    <scope>NUCLEOTIDE SEQUENCE [LARGE SCALE GENOMIC DNA]</scope>
    <source>
        <strain evidence="3">SD006</strain>
    </source>
</reference>
<feature type="transmembrane region" description="Helical" evidence="1">
    <location>
        <begin position="38"/>
        <end position="58"/>
    </location>
</feature>
<keyword evidence="1" id="KW-1133">Transmembrane helix</keyword>
<evidence type="ECO:0000313" key="2">
    <source>
        <dbReference type="EMBL" id="KOF13970.1"/>
    </source>
</evidence>
<dbReference type="PATRIC" id="fig|106592.7.peg.4978"/>
<sequence>MTEKTFLTIAAAIFGIVAVVHLVRILTGWSVVIDGWTVPMWVSWVGLIVTGGLSYYGAKLAKLI</sequence>
<proteinExistence type="predicted"/>
<comment type="caution">
    <text evidence="2">The sequence shown here is derived from an EMBL/GenBank/DDBJ whole genome shotgun (WGS) entry which is preliminary data.</text>
</comment>
<keyword evidence="1" id="KW-0812">Transmembrane</keyword>